<dbReference type="GO" id="GO:0005829">
    <property type="term" value="C:cytosol"/>
    <property type="evidence" value="ECO:0007669"/>
    <property type="project" value="TreeGrafter"/>
</dbReference>
<name>A0AAW0DVU0_9AGAR</name>
<dbReference type="EC" id="1.1.1.37" evidence="3"/>
<dbReference type="SUPFAM" id="SSF56327">
    <property type="entry name" value="LDH C-terminal domain-like"/>
    <property type="match status" value="1"/>
</dbReference>
<comment type="caution">
    <text evidence="11">The sequence shown here is derived from an EMBL/GenBank/DDBJ whole genome shotgun (WGS) entry which is preliminary data.</text>
</comment>
<dbReference type="Proteomes" id="UP001362999">
    <property type="component" value="Unassembled WGS sequence"/>
</dbReference>
<dbReference type="InterPro" id="IPR001252">
    <property type="entry name" value="Malate_DH_AS"/>
</dbReference>
<dbReference type="AlphaFoldDB" id="A0AAW0DVU0"/>
<evidence type="ECO:0000259" key="8">
    <source>
        <dbReference type="Pfam" id="PF00056"/>
    </source>
</evidence>
<dbReference type="Gene3D" id="3.40.50.720">
    <property type="entry name" value="NAD(P)-binding Rossmann-like Domain"/>
    <property type="match status" value="1"/>
</dbReference>
<dbReference type="SUPFAM" id="SSF51430">
    <property type="entry name" value="NAD(P)-linked oxidoreductase"/>
    <property type="match status" value="1"/>
</dbReference>
<dbReference type="InterPro" id="IPR036812">
    <property type="entry name" value="NAD(P)_OxRdtase_dom_sf"/>
</dbReference>
<dbReference type="SUPFAM" id="SSF51735">
    <property type="entry name" value="NAD(P)-binding Rossmann-fold domains"/>
    <property type="match status" value="1"/>
</dbReference>
<dbReference type="FunFam" id="3.90.110.10:FF:000001">
    <property type="entry name" value="Malate dehydrogenase"/>
    <property type="match status" value="1"/>
</dbReference>
<evidence type="ECO:0000313" key="11">
    <source>
        <dbReference type="EMBL" id="KAK7055376.1"/>
    </source>
</evidence>
<dbReference type="InterPro" id="IPR010097">
    <property type="entry name" value="Malate_DH_type1"/>
</dbReference>
<evidence type="ECO:0000256" key="4">
    <source>
        <dbReference type="ARBA" id="ARBA00022532"/>
    </source>
</evidence>
<dbReference type="Pfam" id="PF02866">
    <property type="entry name" value="Ldh_1_C"/>
    <property type="match status" value="1"/>
</dbReference>
<dbReference type="InterPro" id="IPR022383">
    <property type="entry name" value="Lactate/malate_DH_C"/>
</dbReference>
<dbReference type="CDD" id="cd01337">
    <property type="entry name" value="MDH_glyoxysomal_mitochondrial"/>
    <property type="match status" value="1"/>
</dbReference>
<evidence type="ECO:0000313" key="12">
    <source>
        <dbReference type="Proteomes" id="UP001362999"/>
    </source>
</evidence>
<proteinExistence type="inferred from homology"/>
<evidence type="ECO:0000256" key="1">
    <source>
        <dbReference type="ARBA" id="ARBA00008824"/>
    </source>
</evidence>
<evidence type="ECO:0000256" key="7">
    <source>
        <dbReference type="ARBA" id="ARBA00048313"/>
    </source>
</evidence>
<feature type="domain" description="NADP-dependent oxidoreductase" evidence="9">
    <location>
        <begin position="24"/>
        <end position="343"/>
    </location>
</feature>
<dbReference type="Gene3D" id="3.20.20.100">
    <property type="entry name" value="NADP-dependent oxidoreductase domain"/>
    <property type="match status" value="1"/>
</dbReference>
<keyword evidence="6" id="KW-0520">NAD</keyword>
<dbReference type="GO" id="GO:0006108">
    <property type="term" value="P:malate metabolic process"/>
    <property type="evidence" value="ECO:0007669"/>
    <property type="project" value="InterPro"/>
</dbReference>
<dbReference type="FunFam" id="3.40.50.720:FF:000013">
    <property type="entry name" value="Malate dehydrogenase"/>
    <property type="match status" value="1"/>
</dbReference>
<dbReference type="InterPro" id="IPR036291">
    <property type="entry name" value="NAD(P)-bd_dom_sf"/>
</dbReference>
<comment type="subunit">
    <text evidence="2">Homodimer.</text>
</comment>
<dbReference type="PANTHER" id="PTHR11540:SF16">
    <property type="entry name" value="MALATE DEHYDROGENASE, MITOCHONDRIAL"/>
    <property type="match status" value="1"/>
</dbReference>
<keyword evidence="5" id="KW-0560">Oxidoreductase</keyword>
<dbReference type="PROSITE" id="PS00068">
    <property type="entry name" value="MDH"/>
    <property type="match status" value="1"/>
</dbReference>
<evidence type="ECO:0000256" key="6">
    <source>
        <dbReference type="ARBA" id="ARBA00023027"/>
    </source>
</evidence>
<dbReference type="NCBIfam" id="TIGR01772">
    <property type="entry name" value="MDH_euk_gproteo"/>
    <property type="match status" value="1"/>
</dbReference>
<dbReference type="EMBL" id="JAWWNJ010000005">
    <property type="protein sequence ID" value="KAK7055376.1"/>
    <property type="molecule type" value="Genomic_DNA"/>
</dbReference>
<gene>
    <name evidence="11" type="ORF">R3P38DRAFT_2498863</name>
</gene>
<evidence type="ECO:0000256" key="3">
    <source>
        <dbReference type="ARBA" id="ARBA00012995"/>
    </source>
</evidence>
<dbReference type="InterPro" id="IPR023210">
    <property type="entry name" value="NADP_OxRdtase_dom"/>
</dbReference>
<feature type="domain" description="Lactate/malate dehydrogenase N-terminal" evidence="8">
    <location>
        <begin position="377"/>
        <end position="519"/>
    </location>
</feature>
<dbReference type="InterPro" id="IPR015955">
    <property type="entry name" value="Lactate_DH/Glyco_Ohase_4_C"/>
</dbReference>
<dbReference type="Pfam" id="PF00248">
    <property type="entry name" value="Aldo_ket_red"/>
    <property type="match status" value="1"/>
</dbReference>
<sequence>MSDSQKKQFPTRRLGANGPFVSALGLGTMGIGAFYGQTDRAEAFKTLSRAADLGVTFWDTADIYGNSALSAVIMRTTQADQRRAAAEEALGEWFTETGRRGEIFLATKFGAIDLREDAAKRKTFAPCSEPGYIVQAFERSLARLKTDYVDLYYQHRVDPEVPIEVVLETLRPFVEQGKIRWLGLSECSPATLRRAKAVEGIGEKVIAVQMEYSLFDLEIEKEDGVLEAARETGVGVVAYSPLGRGLLTGRFRRREDFEEGDYRRTLPRFSEENFGRNLALVDHLQRVADGHGMTSGQVALAWILAEHPDFFPIPGTRRIERLKENARGAEIELSVEEVKEIRAWAAAADVRGERKRAEHMSDGECISLEEWEAKNVKAVVLGAAGGIGQPLSLLLKTNPAITALGLFDIVNTPGVAADLSHIDTPAVVVGRLPPNDGLKEVLKGADIVVIPAGVPRKPGARDDLFKVNGGIVKDLATGIATTCPKAFVLVISNPVNSTVPIVAEVFKKHGVYDPKRIFGVTTLDVVRASTFVAEIIGKPSAAPDIVVPVVGGHSGVTIVPLLSQSSHPLPSDLASDKFDALVKRIQFGGDEVVKAKDGAGSATLSMAYAGFDFANKIIRALKGEKGIVAPSFVALKADAAGAAELTKELGAELEFFSSNVELGPEGVVKIHPLGKITSAETELVKAAIPELQTNIKTGVTYCLEKLEAEEKNPKL</sequence>
<dbReference type="GO" id="GO:0030060">
    <property type="term" value="F:L-malate dehydrogenase (NAD+) activity"/>
    <property type="evidence" value="ECO:0007669"/>
    <property type="project" value="UniProtKB-EC"/>
</dbReference>
<dbReference type="Pfam" id="PF00056">
    <property type="entry name" value="Ldh_1_N"/>
    <property type="match status" value="1"/>
</dbReference>
<keyword evidence="12" id="KW-1185">Reference proteome</keyword>
<reference evidence="11 12" key="1">
    <citation type="journal article" date="2024" name="J Genomics">
        <title>Draft genome sequencing and assembly of Favolaschia claudopus CIRM-BRFM 2984 isolated from oak limbs.</title>
        <authorList>
            <person name="Navarro D."/>
            <person name="Drula E."/>
            <person name="Chaduli D."/>
            <person name="Cazenave R."/>
            <person name="Ahrendt S."/>
            <person name="Wang J."/>
            <person name="Lipzen A."/>
            <person name="Daum C."/>
            <person name="Barry K."/>
            <person name="Grigoriev I.V."/>
            <person name="Favel A."/>
            <person name="Rosso M.N."/>
            <person name="Martin F."/>
        </authorList>
    </citation>
    <scope>NUCLEOTIDE SEQUENCE [LARGE SCALE GENOMIC DNA]</scope>
    <source>
        <strain evidence="11 12">CIRM-BRFM 2984</strain>
    </source>
</reference>
<dbReference type="InterPro" id="IPR001236">
    <property type="entry name" value="Lactate/malate_DH_N"/>
</dbReference>
<feature type="domain" description="Lactate/malate dehydrogenase C-terminal" evidence="10">
    <location>
        <begin position="521"/>
        <end position="699"/>
    </location>
</feature>
<evidence type="ECO:0000259" key="10">
    <source>
        <dbReference type="Pfam" id="PF02866"/>
    </source>
</evidence>
<evidence type="ECO:0000256" key="5">
    <source>
        <dbReference type="ARBA" id="ARBA00023002"/>
    </source>
</evidence>
<accession>A0AAW0DVU0</accession>
<evidence type="ECO:0000256" key="2">
    <source>
        <dbReference type="ARBA" id="ARBA00011738"/>
    </source>
</evidence>
<comment type="similarity">
    <text evidence="1">Belongs to the LDH/MDH superfamily. MDH type 1 family.</text>
</comment>
<protein>
    <recommendedName>
        <fullName evidence="3">malate dehydrogenase</fullName>
        <ecNumber evidence="3">1.1.1.37</ecNumber>
    </recommendedName>
</protein>
<dbReference type="Gene3D" id="3.90.110.10">
    <property type="entry name" value="Lactate dehydrogenase/glycoside hydrolase, family 4, C-terminal"/>
    <property type="match status" value="1"/>
</dbReference>
<keyword evidence="4" id="KW-0816">Tricarboxylic acid cycle</keyword>
<organism evidence="11 12">
    <name type="scientific">Favolaschia claudopus</name>
    <dbReference type="NCBI Taxonomy" id="2862362"/>
    <lineage>
        <taxon>Eukaryota</taxon>
        <taxon>Fungi</taxon>
        <taxon>Dikarya</taxon>
        <taxon>Basidiomycota</taxon>
        <taxon>Agaricomycotina</taxon>
        <taxon>Agaricomycetes</taxon>
        <taxon>Agaricomycetidae</taxon>
        <taxon>Agaricales</taxon>
        <taxon>Marasmiineae</taxon>
        <taxon>Mycenaceae</taxon>
        <taxon>Favolaschia</taxon>
    </lineage>
</organism>
<comment type="catalytic activity">
    <reaction evidence="7">
        <text>(S)-malate + NAD(+) = oxaloacetate + NADH + H(+)</text>
        <dbReference type="Rhea" id="RHEA:21432"/>
        <dbReference type="ChEBI" id="CHEBI:15378"/>
        <dbReference type="ChEBI" id="CHEBI:15589"/>
        <dbReference type="ChEBI" id="CHEBI:16452"/>
        <dbReference type="ChEBI" id="CHEBI:57540"/>
        <dbReference type="ChEBI" id="CHEBI:57945"/>
        <dbReference type="EC" id="1.1.1.37"/>
    </reaction>
</comment>
<dbReference type="PANTHER" id="PTHR11540">
    <property type="entry name" value="MALATE AND LACTATE DEHYDROGENASE"/>
    <property type="match status" value="1"/>
</dbReference>
<dbReference type="GO" id="GO:0006099">
    <property type="term" value="P:tricarboxylic acid cycle"/>
    <property type="evidence" value="ECO:0007669"/>
    <property type="project" value="UniProtKB-KW"/>
</dbReference>
<evidence type="ECO:0000259" key="9">
    <source>
        <dbReference type="Pfam" id="PF00248"/>
    </source>
</evidence>